<evidence type="ECO:0000256" key="1">
    <source>
        <dbReference type="SAM" id="Phobius"/>
    </source>
</evidence>
<proteinExistence type="predicted"/>
<evidence type="ECO:0000313" key="3">
    <source>
        <dbReference type="Proteomes" id="UP000075902"/>
    </source>
</evidence>
<feature type="transmembrane region" description="Helical" evidence="1">
    <location>
        <begin position="114"/>
        <end position="135"/>
    </location>
</feature>
<name>A0A182TSA3_9DIPT</name>
<reference evidence="3" key="1">
    <citation type="submission" date="2014-01" db="EMBL/GenBank/DDBJ databases">
        <title>The Genome Sequence of Anopheles melas CM1001059_A (V2).</title>
        <authorList>
            <consortium name="The Broad Institute Genomics Platform"/>
            <person name="Neafsey D.E."/>
            <person name="Besansky N."/>
            <person name="Howell P."/>
            <person name="Walton C."/>
            <person name="Young S.K."/>
            <person name="Zeng Q."/>
            <person name="Gargeya S."/>
            <person name="Fitzgerald M."/>
            <person name="Haas B."/>
            <person name="Abouelleil A."/>
            <person name="Allen A.W."/>
            <person name="Alvarado L."/>
            <person name="Arachchi H.M."/>
            <person name="Berlin A.M."/>
            <person name="Chapman S.B."/>
            <person name="Gainer-Dewar J."/>
            <person name="Goldberg J."/>
            <person name="Griggs A."/>
            <person name="Gujja S."/>
            <person name="Hansen M."/>
            <person name="Howarth C."/>
            <person name="Imamovic A."/>
            <person name="Ireland A."/>
            <person name="Larimer J."/>
            <person name="McCowan C."/>
            <person name="Murphy C."/>
            <person name="Pearson M."/>
            <person name="Poon T.W."/>
            <person name="Priest M."/>
            <person name="Roberts A."/>
            <person name="Saif S."/>
            <person name="Shea T."/>
            <person name="Sisk P."/>
            <person name="Sykes S."/>
            <person name="Wortman J."/>
            <person name="Nusbaum C."/>
            <person name="Birren B."/>
        </authorList>
    </citation>
    <scope>NUCLEOTIDE SEQUENCE [LARGE SCALE GENOMIC DNA]</scope>
    <source>
        <strain evidence="3">CM1001059</strain>
    </source>
</reference>
<keyword evidence="1" id="KW-1133">Transmembrane helix</keyword>
<keyword evidence="1" id="KW-0472">Membrane</keyword>
<keyword evidence="3" id="KW-1185">Reference proteome</keyword>
<reference evidence="2" key="2">
    <citation type="submission" date="2020-05" db="UniProtKB">
        <authorList>
            <consortium name="EnsemblMetazoa"/>
        </authorList>
    </citation>
    <scope>IDENTIFICATION</scope>
    <source>
        <strain evidence="2">CM1001059</strain>
    </source>
</reference>
<keyword evidence="1" id="KW-0812">Transmembrane</keyword>
<dbReference type="EnsemblMetazoa" id="AMEC007408-RA">
    <property type="protein sequence ID" value="AMEC007408-PA"/>
    <property type="gene ID" value="AMEC007408"/>
</dbReference>
<protein>
    <submittedName>
        <fullName evidence="2">Uncharacterized protein</fullName>
    </submittedName>
</protein>
<feature type="transmembrane region" description="Helical" evidence="1">
    <location>
        <begin position="89"/>
        <end position="107"/>
    </location>
</feature>
<dbReference type="VEuPathDB" id="VectorBase:AMEC007408"/>
<evidence type="ECO:0000313" key="2">
    <source>
        <dbReference type="EnsemblMetazoa" id="AMEC007408-PA"/>
    </source>
</evidence>
<dbReference type="AlphaFoldDB" id="A0A182TSA3"/>
<feature type="transmembrane region" description="Helical" evidence="1">
    <location>
        <begin position="49"/>
        <end position="69"/>
    </location>
</feature>
<organism evidence="2 3">
    <name type="scientific">Anopheles melas</name>
    <dbReference type="NCBI Taxonomy" id="34690"/>
    <lineage>
        <taxon>Eukaryota</taxon>
        <taxon>Metazoa</taxon>
        <taxon>Ecdysozoa</taxon>
        <taxon>Arthropoda</taxon>
        <taxon>Hexapoda</taxon>
        <taxon>Insecta</taxon>
        <taxon>Pterygota</taxon>
        <taxon>Neoptera</taxon>
        <taxon>Endopterygota</taxon>
        <taxon>Diptera</taxon>
        <taxon>Nematocera</taxon>
        <taxon>Culicoidea</taxon>
        <taxon>Culicidae</taxon>
        <taxon>Anophelinae</taxon>
        <taxon>Anopheles</taxon>
    </lineage>
</organism>
<accession>A0A182TSA3</accession>
<dbReference type="Proteomes" id="UP000075902">
    <property type="component" value="Unassembled WGS sequence"/>
</dbReference>
<sequence>MAQSERVENISDSRANIGRTANGFECEVLIVVTALASVARRHASVSRSVLLSALLLLCRVPFVWLLAAASSALKSAVGPLDILRSSGPLVGGPLLMWLVGLLFRLLASSRADPLLLLLLVVLSELTPLVHAAAAVPVARDQLVLDLVLTSGVGGGGRRCGSRGDRGRCRRVHDLVVELGVVQRVRVEPLGRGEQAQRRIVHLIAEVHVHQVEEWPLATLRLLGHFDRL</sequence>